<organism evidence="1">
    <name type="scientific">Arundo donax</name>
    <name type="common">Giant reed</name>
    <name type="synonym">Donax arundinaceus</name>
    <dbReference type="NCBI Taxonomy" id="35708"/>
    <lineage>
        <taxon>Eukaryota</taxon>
        <taxon>Viridiplantae</taxon>
        <taxon>Streptophyta</taxon>
        <taxon>Embryophyta</taxon>
        <taxon>Tracheophyta</taxon>
        <taxon>Spermatophyta</taxon>
        <taxon>Magnoliopsida</taxon>
        <taxon>Liliopsida</taxon>
        <taxon>Poales</taxon>
        <taxon>Poaceae</taxon>
        <taxon>PACMAD clade</taxon>
        <taxon>Arundinoideae</taxon>
        <taxon>Arundineae</taxon>
        <taxon>Arundo</taxon>
    </lineage>
</organism>
<proteinExistence type="predicted"/>
<name>A0A0A8YN97_ARUDO</name>
<reference evidence="1" key="2">
    <citation type="journal article" date="2015" name="Data Brief">
        <title>Shoot transcriptome of the giant reed, Arundo donax.</title>
        <authorList>
            <person name="Barrero R.A."/>
            <person name="Guerrero F.D."/>
            <person name="Moolhuijzen P."/>
            <person name="Goolsby J.A."/>
            <person name="Tidwell J."/>
            <person name="Bellgard S.E."/>
            <person name="Bellgard M.I."/>
        </authorList>
    </citation>
    <scope>NUCLEOTIDE SEQUENCE</scope>
    <source>
        <tissue evidence="1">Shoot tissue taken approximately 20 cm above the soil surface</tissue>
    </source>
</reference>
<dbReference type="EMBL" id="GBRH01269751">
    <property type="protein sequence ID" value="JAD28144.1"/>
    <property type="molecule type" value="Transcribed_RNA"/>
</dbReference>
<accession>A0A0A8YN97</accession>
<sequence length="15" mass="1662">MHYHIASSTSSTPSR</sequence>
<reference evidence="1" key="1">
    <citation type="submission" date="2014-09" db="EMBL/GenBank/DDBJ databases">
        <authorList>
            <person name="Magalhaes I.L.F."/>
            <person name="Oliveira U."/>
            <person name="Santos F.R."/>
            <person name="Vidigal T.H.D.A."/>
            <person name="Brescovit A.D."/>
            <person name="Santos A.J."/>
        </authorList>
    </citation>
    <scope>NUCLEOTIDE SEQUENCE</scope>
    <source>
        <tissue evidence="1">Shoot tissue taken approximately 20 cm above the soil surface</tissue>
    </source>
</reference>
<evidence type="ECO:0000313" key="1">
    <source>
        <dbReference type="EMBL" id="JAD28144.1"/>
    </source>
</evidence>
<protein>
    <submittedName>
        <fullName evidence="1">Uncharacterized protein</fullName>
    </submittedName>
</protein>